<proteinExistence type="predicted"/>
<dbReference type="AlphaFoldDB" id="A0A412XAT2"/>
<dbReference type="RefSeq" id="WP_025836296.1">
    <property type="nucleotide sequence ID" value="NZ_QRZC01000023.1"/>
</dbReference>
<dbReference type="InterPro" id="IPR025935">
    <property type="entry name" value="AbiH"/>
</dbReference>
<gene>
    <name evidence="1" type="ORF">DWW14_15715</name>
</gene>
<name>A0A412XAT2_BACUN</name>
<accession>A0A412XAT2</accession>
<dbReference type="EMBL" id="QRZC01000023">
    <property type="protein sequence ID" value="RGV39893.1"/>
    <property type="molecule type" value="Genomic_DNA"/>
</dbReference>
<protein>
    <recommendedName>
        <fullName evidence="3">Bacteriophage abortive infection AbiH family protein</fullName>
    </recommendedName>
</protein>
<evidence type="ECO:0008006" key="3">
    <source>
        <dbReference type="Google" id="ProtNLM"/>
    </source>
</evidence>
<sequence length="326" mass="37894">MTKHLYIIGNGFDLHHEINSSYKDFHEWMYENNPDVIEKADEIYGICDDEWWSDFENQLASLDTVRYSSEIAFENQPDLASDHCDRTWNDAQIEVENQLEELYSDLRKCFHEWIMQLKSPLESRKIDLIIPDSVFINFNYTKTLENLYGINQHNILHIHGCVDEDEDFILGHGKGYEELKSINTVDLPEPPEDLSAEELSEFYEEHTSDGQMLHEQLAEDAAISGVASQRKPVEEIIKKHSQFFNTLAKITNIHVYGLSLSEIDVPYLQHISSIVGPAKWEFSDYKGTNSFKIKRFCENNNIHNYNVIELESIIDTAQLKIPFPDL</sequence>
<organism evidence="1 2">
    <name type="scientific">Bacteroides uniformis</name>
    <dbReference type="NCBI Taxonomy" id="820"/>
    <lineage>
        <taxon>Bacteria</taxon>
        <taxon>Pseudomonadati</taxon>
        <taxon>Bacteroidota</taxon>
        <taxon>Bacteroidia</taxon>
        <taxon>Bacteroidales</taxon>
        <taxon>Bacteroidaceae</taxon>
        <taxon>Bacteroides</taxon>
    </lineage>
</organism>
<reference evidence="1 2" key="1">
    <citation type="submission" date="2018-08" db="EMBL/GenBank/DDBJ databases">
        <title>A genome reference for cultivated species of the human gut microbiota.</title>
        <authorList>
            <person name="Zou Y."/>
            <person name="Xue W."/>
            <person name="Luo G."/>
        </authorList>
    </citation>
    <scope>NUCLEOTIDE SEQUENCE [LARGE SCALE GENOMIC DNA]</scope>
    <source>
        <strain evidence="1 2">AF14-42</strain>
    </source>
</reference>
<evidence type="ECO:0000313" key="2">
    <source>
        <dbReference type="Proteomes" id="UP000285343"/>
    </source>
</evidence>
<evidence type="ECO:0000313" key="1">
    <source>
        <dbReference type="EMBL" id="RGV39893.1"/>
    </source>
</evidence>
<dbReference type="Proteomes" id="UP000285343">
    <property type="component" value="Unassembled WGS sequence"/>
</dbReference>
<dbReference type="Pfam" id="PF14253">
    <property type="entry name" value="AbiH"/>
    <property type="match status" value="1"/>
</dbReference>
<comment type="caution">
    <text evidence="1">The sequence shown here is derived from an EMBL/GenBank/DDBJ whole genome shotgun (WGS) entry which is preliminary data.</text>
</comment>